<dbReference type="InterPro" id="IPR000086">
    <property type="entry name" value="NUDIX_hydrolase_dom"/>
</dbReference>
<evidence type="ECO:0000256" key="1">
    <source>
        <dbReference type="ARBA" id="ARBA00005582"/>
    </source>
</evidence>
<gene>
    <name evidence="3" type="ORF">GCM10012287_26020</name>
</gene>
<reference evidence="4" key="1">
    <citation type="journal article" date="2019" name="Int. J. Syst. Evol. Microbiol.">
        <title>The Global Catalogue of Microorganisms (GCM) 10K type strain sequencing project: providing services to taxonomists for standard genome sequencing and annotation.</title>
        <authorList>
            <consortium name="The Broad Institute Genomics Platform"/>
            <consortium name="The Broad Institute Genome Sequencing Center for Infectious Disease"/>
            <person name="Wu L."/>
            <person name="Ma J."/>
        </authorList>
    </citation>
    <scope>NUCLEOTIDE SEQUENCE [LARGE SCALE GENOMIC DNA]</scope>
    <source>
        <strain evidence="4">CGMCC 4.7178</strain>
    </source>
</reference>
<organism evidence="3 4">
    <name type="scientific">Streptomyces daqingensis</name>
    <dbReference type="NCBI Taxonomy" id="1472640"/>
    <lineage>
        <taxon>Bacteria</taxon>
        <taxon>Bacillati</taxon>
        <taxon>Actinomycetota</taxon>
        <taxon>Actinomycetes</taxon>
        <taxon>Kitasatosporales</taxon>
        <taxon>Streptomycetaceae</taxon>
        <taxon>Streptomyces</taxon>
    </lineage>
</organism>
<protein>
    <recommendedName>
        <fullName evidence="2">Nudix hydrolase domain-containing protein</fullName>
    </recommendedName>
</protein>
<dbReference type="Pfam" id="PF00293">
    <property type="entry name" value="NUDIX"/>
    <property type="match status" value="1"/>
</dbReference>
<name>A0ABQ2MBN3_9ACTN</name>
<accession>A0ABQ2MBN3</accession>
<dbReference type="Proteomes" id="UP000631535">
    <property type="component" value="Unassembled WGS sequence"/>
</dbReference>
<dbReference type="PANTHER" id="PTHR43736">
    <property type="entry name" value="ADP-RIBOSE PYROPHOSPHATASE"/>
    <property type="match status" value="1"/>
</dbReference>
<sequence length="217" mass="22968">MEIFATVPHPQGDRVRAAAADTAYDGRLGGGSLTRPAAGQTSSMAHERHVVKRTARAVLLDCGGTGSAGGPAPAAPHLVLIKRTKPGLEPYWITPGGGVEPGVDRTVVDALHREVDEELGGKVTDVVPAFVDTVPHTTESGESGVKVQHFFVCRLVSMDLSRRHGPEVDEPSGEYDIVRVPFTREGVTSVDVVPPALRSYLERNIEGVLALLAPDLG</sequence>
<evidence type="ECO:0000313" key="3">
    <source>
        <dbReference type="EMBL" id="GGO49210.1"/>
    </source>
</evidence>
<dbReference type="PROSITE" id="PS51462">
    <property type="entry name" value="NUDIX"/>
    <property type="match status" value="1"/>
</dbReference>
<dbReference type="EMBL" id="BMMP01000007">
    <property type="protein sequence ID" value="GGO49210.1"/>
    <property type="molecule type" value="Genomic_DNA"/>
</dbReference>
<feature type="domain" description="Nudix hydrolase" evidence="2">
    <location>
        <begin position="51"/>
        <end position="198"/>
    </location>
</feature>
<comment type="similarity">
    <text evidence="1">Belongs to the Nudix hydrolase family.</text>
</comment>
<comment type="caution">
    <text evidence="3">The sequence shown here is derived from an EMBL/GenBank/DDBJ whole genome shotgun (WGS) entry which is preliminary data.</text>
</comment>
<dbReference type="InterPro" id="IPR015797">
    <property type="entry name" value="NUDIX_hydrolase-like_dom_sf"/>
</dbReference>
<proteinExistence type="inferred from homology"/>
<dbReference type="SUPFAM" id="SSF55811">
    <property type="entry name" value="Nudix"/>
    <property type="match status" value="1"/>
</dbReference>
<evidence type="ECO:0000313" key="4">
    <source>
        <dbReference type="Proteomes" id="UP000631535"/>
    </source>
</evidence>
<keyword evidence="4" id="KW-1185">Reference proteome</keyword>
<dbReference type="Gene3D" id="3.90.79.10">
    <property type="entry name" value="Nucleoside Triphosphate Pyrophosphohydrolase"/>
    <property type="match status" value="1"/>
</dbReference>
<dbReference type="PANTHER" id="PTHR43736:SF1">
    <property type="entry name" value="DIHYDRONEOPTERIN TRIPHOSPHATE DIPHOSPHATASE"/>
    <property type="match status" value="1"/>
</dbReference>
<evidence type="ECO:0000259" key="2">
    <source>
        <dbReference type="PROSITE" id="PS51462"/>
    </source>
</evidence>